<name>A0A915EQW2_9BILA</name>
<dbReference type="AlphaFoldDB" id="A0A915EQW2"/>
<dbReference type="PROSITE" id="PS50002">
    <property type="entry name" value="SH3"/>
    <property type="match status" value="1"/>
</dbReference>
<dbReference type="InterPro" id="IPR001452">
    <property type="entry name" value="SH3_domain"/>
</dbReference>
<reference evidence="6" key="1">
    <citation type="submission" date="2022-11" db="UniProtKB">
        <authorList>
            <consortium name="WormBaseParasite"/>
        </authorList>
    </citation>
    <scope>IDENTIFICATION</scope>
</reference>
<dbReference type="Gene3D" id="2.30.30.40">
    <property type="entry name" value="SH3 Domains"/>
    <property type="match status" value="1"/>
</dbReference>
<dbReference type="SUPFAM" id="SSF50044">
    <property type="entry name" value="SH3-domain"/>
    <property type="match status" value="1"/>
</dbReference>
<evidence type="ECO:0000313" key="5">
    <source>
        <dbReference type="Proteomes" id="UP000887574"/>
    </source>
</evidence>
<protein>
    <submittedName>
        <fullName evidence="6">SH3 domain-containing protein</fullName>
    </submittedName>
</protein>
<dbReference type="SMART" id="SM00326">
    <property type="entry name" value="SH3"/>
    <property type="match status" value="1"/>
</dbReference>
<dbReference type="CDD" id="cd12013">
    <property type="entry name" value="SH3_RIM-BP_3"/>
    <property type="match status" value="1"/>
</dbReference>
<accession>A0A915EQW2</accession>
<keyword evidence="1 2" id="KW-0728">SH3 domain</keyword>
<organism evidence="5 6">
    <name type="scientific">Ditylenchus dipsaci</name>
    <dbReference type="NCBI Taxonomy" id="166011"/>
    <lineage>
        <taxon>Eukaryota</taxon>
        <taxon>Metazoa</taxon>
        <taxon>Ecdysozoa</taxon>
        <taxon>Nematoda</taxon>
        <taxon>Chromadorea</taxon>
        <taxon>Rhabditida</taxon>
        <taxon>Tylenchina</taxon>
        <taxon>Tylenchomorpha</taxon>
        <taxon>Sphaerularioidea</taxon>
        <taxon>Anguinidae</taxon>
        <taxon>Anguininae</taxon>
        <taxon>Ditylenchus</taxon>
    </lineage>
</organism>
<feature type="compositionally biased region" description="Low complexity" evidence="3">
    <location>
        <begin position="265"/>
        <end position="276"/>
    </location>
</feature>
<evidence type="ECO:0000313" key="6">
    <source>
        <dbReference type="WBParaSite" id="jg8524"/>
    </source>
</evidence>
<sequence length="307" mass="32446">MANPEGAGPRYAEEAGGTLWPQQPQGGGPPGQQQQLGADQVYGAQQQQQPYNNKAQYSGQDQQGRYPAGPAANNVENNSMAIGPNVAANRRQMTAKYDYDSRQLSPNVDAEQVELSFRQGEVITVFGEMDEDGFYIGELNGIRGLVPSNFLQPALAGTPNSLMTTAKPPGQLIPATAPVFDGSVPRPKGVAFTDTTNRKPVAAAPMRQISQGSSKSVASAQMPSGFAMATGGTGMTSKANKVIGSSAGGISATKPLTKKTSDLTSKSISASNNKKAPSAKREMAQKKSNKRARKRSKTYHRKNAAEE</sequence>
<dbReference type="Proteomes" id="UP000887574">
    <property type="component" value="Unplaced"/>
</dbReference>
<feature type="compositionally biased region" description="Basic residues" evidence="3">
    <location>
        <begin position="287"/>
        <end position="307"/>
    </location>
</feature>
<dbReference type="GO" id="GO:0045202">
    <property type="term" value="C:synapse"/>
    <property type="evidence" value="ECO:0007669"/>
    <property type="project" value="GOC"/>
</dbReference>
<feature type="region of interest" description="Disordered" evidence="3">
    <location>
        <begin position="1"/>
        <end position="73"/>
    </location>
</feature>
<dbReference type="PANTHER" id="PTHR14234">
    <property type="entry name" value="RIM BINDING PROTEIN-RELATED"/>
    <property type="match status" value="1"/>
</dbReference>
<evidence type="ECO:0000256" key="2">
    <source>
        <dbReference type="PROSITE-ProRule" id="PRU00192"/>
    </source>
</evidence>
<dbReference type="InterPro" id="IPR035755">
    <property type="entry name" value="RIM-BP_SH3_3"/>
</dbReference>
<proteinExistence type="predicted"/>
<dbReference type="Pfam" id="PF14604">
    <property type="entry name" value="SH3_9"/>
    <property type="match status" value="1"/>
</dbReference>
<feature type="domain" description="SH3" evidence="4">
    <location>
        <begin position="88"/>
        <end position="156"/>
    </location>
</feature>
<dbReference type="FunFam" id="2.30.30.40:FF:000016">
    <property type="entry name" value="RIMS-binding protein 2 isoform X2"/>
    <property type="match status" value="1"/>
</dbReference>
<evidence type="ECO:0000256" key="3">
    <source>
        <dbReference type="SAM" id="MobiDB-lite"/>
    </source>
</evidence>
<dbReference type="InterPro" id="IPR040325">
    <property type="entry name" value="RIMBP1/2/3"/>
</dbReference>
<feature type="compositionally biased region" description="Polar residues" evidence="3">
    <location>
        <begin position="50"/>
        <end position="63"/>
    </location>
</feature>
<dbReference type="InterPro" id="IPR036028">
    <property type="entry name" value="SH3-like_dom_sf"/>
</dbReference>
<dbReference type="WBParaSite" id="jg8524">
    <property type="protein sequence ID" value="jg8524"/>
    <property type="gene ID" value="jg8524"/>
</dbReference>
<keyword evidence="5" id="KW-1185">Reference proteome</keyword>
<evidence type="ECO:0000259" key="4">
    <source>
        <dbReference type="PROSITE" id="PS50002"/>
    </source>
</evidence>
<feature type="region of interest" description="Disordered" evidence="3">
    <location>
        <begin position="246"/>
        <end position="307"/>
    </location>
</feature>
<dbReference type="PRINTS" id="PR00452">
    <property type="entry name" value="SH3DOMAIN"/>
</dbReference>
<dbReference type="GO" id="GO:0007274">
    <property type="term" value="P:neuromuscular synaptic transmission"/>
    <property type="evidence" value="ECO:0007669"/>
    <property type="project" value="TreeGrafter"/>
</dbReference>
<dbReference type="PANTHER" id="PTHR14234:SF19">
    <property type="entry name" value="RIM-BINDING PROTEIN, ISOFORM F"/>
    <property type="match status" value="1"/>
</dbReference>
<evidence type="ECO:0000256" key="1">
    <source>
        <dbReference type="ARBA" id="ARBA00022443"/>
    </source>
</evidence>